<dbReference type="EMBL" id="JAAWWB010000001">
    <property type="protein sequence ID" value="KAG6793133.1"/>
    <property type="molecule type" value="Genomic_DNA"/>
</dbReference>
<keyword evidence="3" id="KW-1185">Reference proteome</keyword>
<reference evidence="2" key="1">
    <citation type="journal article" date="2020" name="bioRxiv">
        <title>Hybrid origin of Populus tomentosa Carr. identified through genome sequencing and phylogenomic analysis.</title>
        <authorList>
            <person name="An X."/>
            <person name="Gao K."/>
            <person name="Chen Z."/>
            <person name="Li J."/>
            <person name="Yang X."/>
            <person name="Yang X."/>
            <person name="Zhou J."/>
            <person name="Guo T."/>
            <person name="Zhao T."/>
            <person name="Huang S."/>
            <person name="Miao D."/>
            <person name="Khan W.U."/>
            <person name="Rao P."/>
            <person name="Ye M."/>
            <person name="Lei B."/>
            <person name="Liao W."/>
            <person name="Wang J."/>
            <person name="Ji L."/>
            <person name="Li Y."/>
            <person name="Guo B."/>
            <person name="Mustafa N.S."/>
            <person name="Li S."/>
            <person name="Yun Q."/>
            <person name="Keller S.R."/>
            <person name="Mao J."/>
            <person name="Zhang R."/>
            <person name="Strauss S.H."/>
        </authorList>
    </citation>
    <scope>NUCLEOTIDE SEQUENCE</scope>
    <source>
        <strain evidence="2">GM15</strain>
        <tissue evidence="2">Leaf</tissue>
    </source>
</reference>
<protein>
    <submittedName>
        <fullName evidence="2">Uncharacterized protein</fullName>
    </submittedName>
</protein>
<gene>
    <name evidence="2" type="ORF">POTOM_002324</name>
</gene>
<dbReference type="InterPro" id="IPR044700">
    <property type="entry name" value="PIP2/PIPL1"/>
</dbReference>
<dbReference type="AlphaFoldDB" id="A0A8X8DJI1"/>
<dbReference type="PANTHER" id="PTHR34663">
    <property type="entry name" value="OS06G0637400 PROTEIN"/>
    <property type="match status" value="1"/>
</dbReference>
<proteinExistence type="predicted"/>
<evidence type="ECO:0000313" key="3">
    <source>
        <dbReference type="Proteomes" id="UP000886885"/>
    </source>
</evidence>
<comment type="caution">
    <text evidence="2">The sequence shown here is derived from an EMBL/GenBank/DDBJ whole genome shotgun (WGS) entry which is preliminary data.</text>
</comment>
<sequence>MIQVNPCHHSDFTGCSNQSLSSSCQIFTADNSWSDHKIPSKTSARFKYNWAYRPVVFSSQDLSNTSSELVINFSALTRLNFTTCPSLEINLFACWNFESLLEISLSKDEARPLSSSRLSEDVNVGEIEGHVGGFSARAVKNSGPSPGIGHQYKNFQSLGGATKSGPSPGEGHRQVTNVNKP</sequence>
<feature type="region of interest" description="Disordered" evidence="1">
    <location>
        <begin position="138"/>
        <end position="181"/>
    </location>
</feature>
<dbReference type="GO" id="GO:0050793">
    <property type="term" value="P:regulation of developmental process"/>
    <property type="evidence" value="ECO:0007669"/>
    <property type="project" value="InterPro"/>
</dbReference>
<evidence type="ECO:0000313" key="2">
    <source>
        <dbReference type="EMBL" id="KAG6793133.1"/>
    </source>
</evidence>
<name>A0A8X8DJI1_POPTO</name>
<dbReference type="GO" id="GO:0045087">
    <property type="term" value="P:innate immune response"/>
    <property type="evidence" value="ECO:0007669"/>
    <property type="project" value="InterPro"/>
</dbReference>
<dbReference type="Proteomes" id="UP000886885">
    <property type="component" value="Chromosome 1A"/>
</dbReference>
<dbReference type="PANTHER" id="PTHR34663:SF19">
    <property type="match status" value="1"/>
</dbReference>
<accession>A0A8X8DJI1</accession>
<organism evidence="2 3">
    <name type="scientific">Populus tomentosa</name>
    <name type="common">Chinese white poplar</name>
    <dbReference type="NCBI Taxonomy" id="118781"/>
    <lineage>
        <taxon>Eukaryota</taxon>
        <taxon>Viridiplantae</taxon>
        <taxon>Streptophyta</taxon>
        <taxon>Embryophyta</taxon>
        <taxon>Tracheophyta</taxon>
        <taxon>Spermatophyta</taxon>
        <taxon>Magnoliopsida</taxon>
        <taxon>eudicotyledons</taxon>
        <taxon>Gunneridae</taxon>
        <taxon>Pentapetalae</taxon>
        <taxon>rosids</taxon>
        <taxon>fabids</taxon>
        <taxon>Malpighiales</taxon>
        <taxon>Salicaceae</taxon>
        <taxon>Saliceae</taxon>
        <taxon>Populus</taxon>
    </lineage>
</organism>
<evidence type="ECO:0000256" key="1">
    <source>
        <dbReference type="SAM" id="MobiDB-lite"/>
    </source>
</evidence>
<dbReference type="OrthoDB" id="1936010at2759"/>